<evidence type="ECO:0000313" key="8">
    <source>
        <dbReference type="Proteomes" id="UP000380867"/>
    </source>
</evidence>
<dbReference type="AlphaFoldDB" id="A0A5M4FAA2"/>
<dbReference type="InterPro" id="IPR028202">
    <property type="entry name" value="Reductase_C"/>
</dbReference>
<feature type="domain" description="Reductase C-terminal" evidence="6">
    <location>
        <begin position="322"/>
        <end position="403"/>
    </location>
</feature>
<dbReference type="PRINTS" id="PR00411">
    <property type="entry name" value="PNDRDTASEI"/>
</dbReference>
<comment type="caution">
    <text evidence="7">The sequence shown here is derived from an EMBL/GenBank/DDBJ whole genome shotgun (WGS) entry which is preliminary data.</text>
</comment>
<dbReference type="PRINTS" id="PR00368">
    <property type="entry name" value="FADPNR"/>
</dbReference>
<evidence type="ECO:0000256" key="4">
    <source>
        <dbReference type="ARBA" id="ARBA00023002"/>
    </source>
</evidence>
<accession>A0A5M4FAA2</accession>
<organism evidence="7 8">
    <name type="scientific">Aeromicrobium ginsengisoli</name>
    <dbReference type="NCBI Taxonomy" id="363867"/>
    <lineage>
        <taxon>Bacteria</taxon>
        <taxon>Bacillati</taxon>
        <taxon>Actinomycetota</taxon>
        <taxon>Actinomycetes</taxon>
        <taxon>Propionibacteriales</taxon>
        <taxon>Nocardioidaceae</taxon>
        <taxon>Aeromicrobium</taxon>
    </lineage>
</organism>
<name>A0A5M4FAA2_9ACTN</name>
<dbReference type="InterPro" id="IPR036188">
    <property type="entry name" value="FAD/NAD-bd_sf"/>
</dbReference>
<evidence type="ECO:0000259" key="6">
    <source>
        <dbReference type="Pfam" id="PF14759"/>
    </source>
</evidence>
<dbReference type="Proteomes" id="UP000380867">
    <property type="component" value="Unassembled WGS sequence"/>
</dbReference>
<sequence>MSSTPGIVVVGAGLAAAKAVESMREAGHAGTITLIGEEPERPYERPALSKDYLQGNGSKDDLFVHPEEWYAEHDVVTRFGETATSIDRDARTVSLASGDTVPYERLLITTGSRPRTLELPGADLDGVVSLRRIGDSDRIREAYARASSVVIIGAGWIGLETAAAARAAGLPVTVLEYAPLPLGRVLGDELATYFADLHRRNGVDLRTSVEVTAITGTDGRVSGVRVGEEEIAADLVIVGVGISPNAELAAEAGLEVDNGILVDEHLRTSDPAIYAAGDVANAYNSTLGDRLRVEHWDNAIRQGQLAGRTVLGRDDTYDWQPYFYTDQFDLGMEYVGRGGAADDVVIRGDKAGGEFIAFWLDGDRVTAGMNVNVWDVNDDLRALVGSSVDRSRLAEPDVPLTEVVTT</sequence>
<dbReference type="RefSeq" id="WP_149689989.1">
    <property type="nucleotide sequence ID" value="NZ_SDPQ02000003.1"/>
</dbReference>
<dbReference type="GO" id="GO:0016651">
    <property type="term" value="F:oxidoreductase activity, acting on NAD(P)H"/>
    <property type="evidence" value="ECO:0007669"/>
    <property type="project" value="TreeGrafter"/>
</dbReference>
<keyword evidence="4" id="KW-0560">Oxidoreductase</keyword>
<dbReference type="Gene3D" id="3.30.390.30">
    <property type="match status" value="1"/>
</dbReference>
<dbReference type="Pfam" id="PF14759">
    <property type="entry name" value="Reductase_C"/>
    <property type="match status" value="1"/>
</dbReference>
<comment type="cofactor">
    <cofactor evidence="1">
        <name>FAD</name>
        <dbReference type="ChEBI" id="CHEBI:57692"/>
    </cofactor>
</comment>
<keyword evidence="3" id="KW-0274">FAD</keyword>
<evidence type="ECO:0000256" key="2">
    <source>
        <dbReference type="ARBA" id="ARBA00022630"/>
    </source>
</evidence>
<dbReference type="EMBL" id="SDPQ02000003">
    <property type="protein sequence ID" value="KAA1395323.1"/>
    <property type="molecule type" value="Genomic_DNA"/>
</dbReference>
<keyword evidence="2" id="KW-0285">Flavoprotein</keyword>
<gene>
    <name evidence="7" type="ORF">ESP70_014255</name>
</gene>
<dbReference type="InterPro" id="IPR016156">
    <property type="entry name" value="FAD/NAD-linked_Rdtase_dimer_sf"/>
</dbReference>
<dbReference type="Gene3D" id="3.50.50.60">
    <property type="entry name" value="FAD/NAD(P)-binding domain"/>
    <property type="match status" value="2"/>
</dbReference>
<reference evidence="7" key="1">
    <citation type="submission" date="2019-09" db="EMBL/GenBank/DDBJ databases">
        <authorList>
            <person name="Li J."/>
        </authorList>
    </citation>
    <scope>NUCLEOTIDE SEQUENCE [LARGE SCALE GENOMIC DNA]</scope>
    <source>
        <strain evidence="7">JCM 14732</strain>
    </source>
</reference>
<evidence type="ECO:0000256" key="3">
    <source>
        <dbReference type="ARBA" id="ARBA00022827"/>
    </source>
</evidence>
<dbReference type="InterPro" id="IPR050446">
    <property type="entry name" value="FAD-oxidoreductase/Apoptosis"/>
</dbReference>
<dbReference type="Pfam" id="PF07992">
    <property type="entry name" value="Pyr_redox_2"/>
    <property type="match status" value="1"/>
</dbReference>
<dbReference type="SUPFAM" id="SSF51905">
    <property type="entry name" value="FAD/NAD(P)-binding domain"/>
    <property type="match status" value="1"/>
</dbReference>
<proteinExistence type="predicted"/>
<dbReference type="SUPFAM" id="SSF55424">
    <property type="entry name" value="FAD/NAD-linked reductases, dimerisation (C-terminal) domain"/>
    <property type="match status" value="1"/>
</dbReference>
<dbReference type="InterPro" id="IPR023753">
    <property type="entry name" value="FAD/NAD-binding_dom"/>
</dbReference>
<evidence type="ECO:0000259" key="5">
    <source>
        <dbReference type="Pfam" id="PF07992"/>
    </source>
</evidence>
<feature type="domain" description="FAD/NAD(P)-binding" evidence="5">
    <location>
        <begin position="7"/>
        <end position="303"/>
    </location>
</feature>
<dbReference type="PANTHER" id="PTHR43557">
    <property type="entry name" value="APOPTOSIS-INDUCING FACTOR 1"/>
    <property type="match status" value="1"/>
</dbReference>
<dbReference type="OrthoDB" id="3568330at2"/>
<evidence type="ECO:0000313" key="7">
    <source>
        <dbReference type="EMBL" id="KAA1395323.1"/>
    </source>
</evidence>
<dbReference type="PANTHER" id="PTHR43557:SF2">
    <property type="entry name" value="RIESKE DOMAIN-CONTAINING PROTEIN-RELATED"/>
    <property type="match status" value="1"/>
</dbReference>
<protein>
    <submittedName>
        <fullName evidence="7">Ferredoxin reductase</fullName>
    </submittedName>
</protein>
<keyword evidence="8" id="KW-1185">Reference proteome</keyword>
<dbReference type="GO" id="GO:0005737">
    <property type="term" value="C:cytoplasm"/>
    <property type="evidence" value="ECO:0007669"/>
    <property type="project" value="TreeGrafter"/>
</dbReference>
<evidence type="ECO:0000256" key="1">
    <source>
        <dbReference type="ARBA" id="ARBA00001974"/>
    </source>
</evidence>